<dbReference type="Proteomes" id="UP001272716">
    <property type="component" value="Unassembled WGS sequence"/>
</dbReference>
<protein>
    <submittedName>
        <fullName evidence="2">Uncharacterized protein</fullName>
    </submittedName>
</protein>
<evidence type="ECO:0000313" key="3">
    <source>
        <dbReference type="Proteomes" id="UP001272716"/>
    </source>
</evidence>
<keyword evidence="1" id="KW-1133">Transmembrane helix</keyword>
<feature type="transmembrane region" description="Helical" evidence="1">
    <location>
        <begin position="33"/>
        <end position="53"/>
    </location>
</feature>
<name>A0ABD5IA73_BACTU</name>
<reference evidence="2 3" key="1">
    <citation type="submission" date="2023-10" db="EMBL/GenBank/DDBJ databases">
        <title>Draft Genome Sequence of Bacillus thuringiensis serovar. toumanoffi 4059: Identification of a Novel Cry Protein Candidate.</title>
        <authorList>
            <person name="Murdoch R.W."/>
            <person name="Gemler B."/>
            <person name="Heater B.S."/>
        </authorList>
    </citation>
    <scope>NUCLEOTIDE SEQUENCE [LARGE SCALE GENOMIC DNA]</scope>
    <source>
        <strain evidence="2 3">4059</strain>
    </source>
</reference>
<keyword evidence="1" id="KW-0472">Membrane</keyword>
<evidence type="ECO:0000256" key="1">
    <source>
        <dbReference type="SAM" id="Phobius"/>
    </source>
</evidence>
<dbReference type="EMBL" id="JAWQCK010000011">
    <property type="protein sequence ID" value="MDW9214004.1"/>
    <property type="molecule type" value="Genomic_DNA"/>
</dbReference>
<organism evidence="2 3">
    <name type="scientific">Bacillus thuringiensis serovar toumanoffi</name>
    <dbReference type="NCBI Taxonomy" id="180862"/>
    <lineage>
        <taxon>Bacteria</taxon>
        <taxon>Bacillati</taxon>
        <taxon>Bacillota</taxon>
        <taxon>Bacilli</taxon>
        <taxon>Bacillales</taxon>
        <taxon>Bacillaceae</taxon>
        <taxon>Bacillus</taxon>
        <taxon>Bacillus cereus group</taxon>
    </lineage>
</organism>
<proteinExistence type="predicted"/>
<keyword evidence="1" id="KW-0812">Transmembrane</keyword>
<dbReference type="AlphaFoldDB" id="A0ABD5IA73"/>
<gene>
    <name evidence="2" type="ORF">BTTOUR_35230</name>
</gene>
<sequence>MFKMMVFISILLILGYFIRIPRAYVSKNKWQVISSIGLIVLSIWIIFGFAYVMSII</sequence>
<comment type="caution">
    <text evidence="2">The sequence shown here is derived from an EMBL/GenBank/DDBJ whole genome shotgun (WGS) entry which is preliminary data.</text>
</comment>
<accession>A0ABD5IA73</accession>
<evidence type="ECO:0000313" key="2">
    <source>
        <dbReference type="EMBL" id="MDW9214004.1"/>
    </source>
</evidence>